<dbReference type="GO" id="GO:0043138">
    <property type="term" value="F:3'-5' DNA helicase activity"/>
    <property type="evidence" value="ECO:0007669"/>
    <property type="project" value="TreeGrafter"/>
</dbReference>
<dbReference type="GO" id="GO:0046872">
    <property type="term" value="F:metal ion binding"/>
    <property type="evidence" value="ECO:0007669"/>
    <property type="project" value="UniProtKB-KW"/>
</dbReference>
<sequence>MTKSANSLKRNLKNSEEEGRAVEVVLPYRLKSLTYWHRGPFIPGARVWVTLKGKKKIGLLWGEAREAPPYLKETLGLLDQAPLLPKNLLSFLHWLADFYLAPAGEVVKYAVPASFFAQTRREKEAFKKETVAHKGPGFEAALFFGEDLKERASRLRARIERVLVKGGSCLFLFPDRELLFFYAERLKDLTPLVYTADLSPKRREKIWFECLTTPQRLILGTRIALFLPVTALALILLEEEEHHGYKQEEGFRANFRDLALMRAKLEEVPVVLASPSPSVKTYYLALKGIYHLEEGKRFPATVKLVALKEAKGLFSTKLLNALRRTLARKGQALLFMNRPGYAPGVVCENCGHLWLCPRCQKPLRYYREEALLRCPLCAYREKALPLCPQCGSEKVKPLGLGTERLKEIAKKFFPEARISLWEEKDLAAADIVIATAKVSRFPPLERLTLVAALVADQLLGHPSYLAAERAYQLLKKLAIIAHENEANFIIQTYHPEHHLYRGLLQGYEAFFREELRLRHEQGFPPFGRLAQL</sequence>
<evidence type="ECO:0000256" key="1">
    <source>
        <dbReference type="ARBA" id="ARBA00022515"/>
    </source>
</evidence>
<dbReference type="PANTHER" id="PTHR30580:SF0">
    <property type="entry name" value="PRIMOSOMAL PROTEIN N"/>
    <property type="match status" value="1"/>
</dbReference>
<dbReference type="GO" id="GO:1990077">
    <property type="term" value="C:primosome complex"/>
    <property type="evidence" value="ECO:0007669"/>
    <property type="project" value="UniProtKB-KW"/>
</dbReference>
<dbReference type="Gene3D" id="3.40.1440.60">
    <property type="entry name" value="PriA, 3(prime) DNA-binding domain"/>
    <property type="match status" value="1"/>
</dbReference>
<keyword evidence="6" id="KW-0067">ATP-binding</keyword>
<dbReference type="SUPFAM" id="SSF52540">
    <property type="entry name" value="P-loop containing nucleoside triphosphate hydrolases"/>
    <property type="match status" value="1"/>
</dbReference>
<dbReference type="PANTHER" id="PTHR30580">
    <property type="entry name" value="PRIMOSOMAL PROTEIN N"/>
    <property type="match status" value="1"/>
</dbReference>
<keyword evidence="7" id="KW-0238">DNA-binding</keyword>
<dbReference type="Gene3D" id="3.40.50.300">
    <property type="entry name" value="P-loop containing nucleotide triphosphate hydrolases"/>
    <property type="match status" value="1"/>
</dbReference>
<evidence type="ECO:0000256" key="5">
    <source>
        <dbReference type="ARBA" id="ARBA00022833"/>
    </source>
</evidence>
<dbReference type="EMBL" id="DROK01000064">
    <property type="protein sequence ID" value="HHI96643.1"/>
    <property type="molecule type" value="Genomic_DNA"/>
</dbReference>
<accession>A0A7V5NYP7</accession>
<organism evidence="9">
    <name type="scientific">Thermodesulfatator atlanticus</name>
    <dbReference type="NCBI Taxonomy" id="501497"/>
    <lineage>
        <taxon>Bacteria</taxon>
        <taxon>Pseudomonadati</taxon>
        <taxon>Thermodesulfobacteriota</taxon>
        <taxon>Thermodesulfobacteria</taxon>
        <taxon>Thermodesulfobacteriales</taxon>
        <taxon>Thermodesulfatatoraceae</taxon>
        <taxon>Thermodesulfatator</taxon>
    </lineage>
</organism>
<dbReference type="Pfam" id="PF17764">
    <property type="entry name" value="PriA_3primeBD"/>
    <property type="match status" value="1"/>
</dbReference>
<dbReference type="InterPro" id="IPR042115">
    <property type="entry name" value="PriA_3primeBD_sf"/>
</dbReference>
<dbReference type="InterPro" id="IPR005259">
    <property type="entry name" value="PriA"/>
</dbReference>
<dbReference type="GO" id="GO:0005524">
    <property type="term" value="F:ATP binding"/>
    <property type="evidence" value="ECO:0007669"/>
    <property type="project" value="UniProtKB-KW"/>
</dbReference>
<keyword evidence="4" id="KW-0547">Nucleotide-binding</keyword>
<dbReference type="InterPro" id="IPR041222">
    <property type="entry name" value="PriA_3primeBD"/>
</dbReference>
<dbReference type="GO" id="GO:0006269">
    <property type="term" value="P:DNA replication, synthesis of primer"/>
    <property type="evidence" value="ECO:0007669"/>
    <property type="project" value="UniProtKB-KW"/>
</dbReference>
<keyword evidence="5" id="KW-0862">Zinc</keyword>
<evidence type="ECO:0000313" key="9">
    <source>
        <dbReference type="EMBL" id="HHI96643.1"/>
    </source>
</evidence>
<evidence type="ECO:0000259" key="8">
    <source>
        <dbReference type="Pfam" id="PF17764"/>
    </source>
</evidence>
<keyword evidence="1" id="KW-0639">Primosome</keyword>
<dbReference type="GO" id="GO:0006302">
    <property type="term" value="P:double-strand break repair"/>
    <property type="evidence" value="ECO:0007669"/>
    <property type="project" value="InterPro"/>
</dbReference>
<dbReference type="InterPro" id="IPR027417">
    <property type="entry name" value="P-loop_NTPase"/>
</dbReference>
<dbReference type="GO" id="GO:0003677">
    <property type="term" value="F:DNA binding"/>
    <property type="evidence" value="ECO:0007669"/>
    <property type="project" value="UniProtKB-KW"/>
</dbReference>
<proteinExistence type="predicted"/>
<dbReference type="Proteomes" id="UP000886101">
    <property type="component" value="Unassembled WGS sequence"/>
</dbReference>
<evidence type="ECO:0000256" key="6">
    <source>
        <dbReference type="ARBA" id="ARBA00022840"/>
    </source>
</evidence>
<evidence type="ECO:0000256" key="3">
    <source>
        <dbReference type="ARBA" id="ARBA00022723"/>
    </source>
</evidence>
<feature type="non-terminal residue" evidence="9">
    <location>
        <position position="532"/>
    </location>
</feature>
<dbReference type="GO" id="GO:0006310">
    <property type="term" value="P:DNA recombination"/>
    <property type="evidence" value="ECO:0007669"/>
    <property type="project" value="InterPro"/>
</dbReference>
<dbReference type="NCBIfam" id="TIGR00595">
    <property type="entry name" value="priA"/>
    <property type="match status" value="1"/>
</dbReference>
<feature type="domain" description="Primosomal protein N' 3' DNA-binding" evidence="8">
    <location>
        <begin position="40"/>
        <end position="112"/>
    </location>
</feature>
<evidence type="ECO:0000256" key="7">
    <source>
        <dbReference type="ARBA" id="ARBA00023125"/>
    </source>
</evidence>
<reference evidence="9" key="1">
    <citation type="journal article" date="2020" name="mSystems">
        <title>Genome- and Community-Level Interaction Insights into Carbon Utilization and Element Cycling Functions of Hydrothermarchaeota in Hydrothermal Sediment.</title>
        <authorList>
            <person name="Zhou Z."/>
            <person name="Liu Y."/>
            <person name="Xu W."/>
            <person name="Pan J."/>
            <person name="Luo Z.H."/>
            <person name="Li M."/>
        </authorList>
    </citation>
    <scope>NUCLEOTIDE SEQUENCE [LARGE SCALE GENOMIC DNA]</scope>
    <source>
        <strain evidence="9">HyVt-533</strain>
    </source>
</reference>
<comment type="caution">
    <text evidence="9">The sequence shown here is derived from an EMBL/GenBank/DDBJ whole genome shotgun (WGS) entry which is preliminary data.</text>
</comment>
<gene>
    <name evidence="9" type="primary">priA</name>
    <name evidence="9" type="ORF">ENJ96_02200</name>
</gene>
<dbReference type="GO" id="GO:0006270">
    <property type="term" value="P:DNA replication initiation"/>
    <property type="evidence" value="ECO:0007669"/>
    <property type="project" value="TreeGrafter"/>
</dbReference>
<evidence type="ECO:0000256" key="4">
    <source>
        <dbReference type="ARBA" id="ARBA00022741"/>
    </source>
</evidence>
<dbReference type="AlphaFoldDB" id="A0A7V5NYP7"/>
<protein>
    <submittedName>
        <fullName evidence="9">Primosomal protein N</fullName>
    </submittedName>
</protein>
<name>A0A7V5NYP7_9BACT</name>
<evidence type="ECO:0000256" key="2">
    <source>
        <dbReference type="ARBA" id="ARBA00022705"/>
    </source>
</evidence>
<keyword evidence="3" id="KW-0479">Metal-binding</keyword>
<keyword evidence="2" id="KW-0235">DNA replication</keyword>